<keyword evidence="4" id="KW-0762">Sugar transport</keyword>
<feature type="transmembrane region" description="Helical" evidence="8">
    <location>
        <begin position="396"/>
        <end position="416"/>
    </location>
</feature>
<dbReference type="InterPro" id="IPR005828">
    <property type="entry name" value="MFS_sugar_transport-like"/>
</dbReference>
<name>A0A2H1VA59_SPOFR</name>
<evidence type="ECO:0000256" key="1">
    <source>
        <dbReference type="ARBA" id="ARBA00004651"/>
    </source>
</evidence>
<evidence type="ECO:0000256" key="8">
    <source>
        <dbReference type="SAM" id="Phobius"/>
    </source>
</evidence>
<feature type="transmembrane region" description="Helical" evidence="8">
    <location>
        <begin position="268"/>
        <end position="290"/>
    </location>
</feature>
<feature type="domain" description="Major facilitator superfamily (MFS) profile" evidence="9">
    <location>
        <begin position="1"/>
        <end position="451"/>
    </location>
</feature>
<dbReference type="RefSeq" id="XP_050552172.1">
    <property type="nucleotide sequence ID" value="XM_050696215.1"/>
</dbReference>
<dbReference type="AlphaFoldDB" id="A0A2H1VA59"/>
<proteinExistence type="predicted"/>
<keyword evidence="7 8" id="KW-0472">Membrane</keyword>
<dbReference type="GO" id="GO:0005886">
    <property type="term" value="C:plasma membrane"/>
    <property type="evidence" value="ECO:0007669"/>
    <property type="project" value="UniProtKB-SubCell"/>
</dbReference>
<dbReference type="EMBL" id="ODYU01001454">
    <property type="protein sequence ID" value="SOQ37676.1"/>
    <property type="molecule type" value="Genomic_DNA"/>
</dbReference>
<keyword evidence="3" id="KW-1003">Cell membrane</keyword>
<dbReference type="SMR" id="A0A2H1VA59"/>
<feature type="transmembrane region" description="Helical" evidence="8">
    <location>
        <begin position="333"/>
        <end position="354"/>
    </location>
</feature>
<feature type="transmembrane region" description="Helical" evidence="8">
    <location>
        <begin position="137"/>
        <end position="157"/>
    </location>
</feature>
<dbReference type="InterPro" id="IPR020846">
    <property type="entry name" value="MFS_dom"/>
</dbReference>
<dbReference type="Proteomes" id="UP000829999">
    <property type="component" value="Chromosome 10"/>
</dbReference>
<feature type="transmembrane region" description="Helical" evidence="8">
    <location>
        <begin position="302"/>
        <end position="324"/>
    </location>
</feature>
<keyword evidence="5 8" id="KW-0812">Transmembrane</keyword>
<organism evidence="10">
    <name type="scientific">Spodoptera frugiperda</name>
    <name type="common">Fall armyworm</name>
    <dbReference type="NCBI Taxonomy" id="7108"/>
    <lineage>
        <taxon>Eukaryota</taxon>
        <taxon>Metazoa</taxon>
        <taxon>Ecdysozoa</taxon>
        <taxon>Arthropoda</taxon>
        <taxon>Hexapoda</taxon>
        <taxon>Insecta</taxon>
        <taxon>Pterygota</taxon>
        <taxon>Neoptera</taxon>
        <taxon>Endopterygota</taxon>
        <taxon>Lepidoptera</taxon>
        <taxon>Glossata</taxon>
        <taxon>Ditrysia</taxon>
        <taxon>Noctuoidea</taxon>
        <taxon>Noctuidae</taxon>
        <taxon>Amphipyrinae</taxon>
        <taxon>Spodoptera</taxon>
    </lineage>
</organism>
<dbReference type="FunFam" id="1.20.1250.20:FF:000218">
    <property type="entry name" value="facilitated trehalose transporter Tret1"/>
    <property type="match status" value="1"/>
</dbReference>
<comment type="subcellular location">
    <subcellularLocation>
        <location evidence="1">Cell membrane</location>
        <topology evidence="1">Multi-pass membrane protein</topology>
    </subcellularLocation>
</comment>
<feature type="transmembrane region" description="Helical" evidence="8">
    <location>
        <begin position="163"/>
        <end position="182"/>
    </location>
</feature>
<feature type="transmembrane region" description="Helical" evidence="8">
    <location>
        <begin position="50"/>
        <end position="72"/>
    </location>
</feature>
<feature type="transmembrane region" description="Helical" evidence="8">
    <location>
        <begin position="428"/>
        <end position="447"/>
    </location>
</feature>
<evidence type="ECO:0000313" key="11">
    <source>
        <dbReference type="Proteomes" id="UP000829999"/>
    </source>
</evidence>
<accession>A0A2H1VA59</accession>
<dbReference type="OrthoDB" id="8120565at2759"/>
<evidence type="ECO:0000256" key="2">
    <source>
        <dbReference type="ARBA" id="ARBA00022448"/>
    </source>
</evidence>
<sequence length="472" mass="52026">MGLLYQFLGTLIISTMGINMGVIFAWPAFTITLFQTPNTTLDRPMTDTEISLFGSLSSIGALISTPSAGYMLELLGRRNCSVVNCLGLVLVWVILVCTRNVVAVLVSVFLSGIASSVFLVGTVYISEICQESIRGGMTACNMVSYGLGMLLSYLLGGFLSYDVMLYVGLSMSIAGTCCLFILRETPMYLLNKGKEKEAAKSLAFYRMWKLNSKELQDEMNNMKRALNPDLGDETPEEEKLQQDIKPAAPEKLSLWKFIKKSKSTQRSFLVNMVVMTAAIFQGLVVVQIYAEPIFTEAVPTASPTLCSVMLAVTTVLAGMVAAYATDSLGRRPLMIYASLGSGISCVVLGTLMQFHWGPSWLTAAFIYAFAVMYTCGAGTVPFVLMAETFLPEVKSFFSMVLVEYVWMCNFVILFIFNPLLKALGWGPVFYIFAVICFLSSSFCVFFLPETKGLTVEEIQTKFTSKRKAPKLY</sequence>
<feature type="transmembrane region" description="Helical" evidence="8">
    <location>
        <begin position="101"/>
        <end position="125"/>
    </location>
</feature>
<evidence type="ECO:0000313" key="12">
    <source>
        <dbReference type="RefSeq" id="XP_050552172.1"/>
    </source>
</evidence>
<gene>
    <name evidence="12" type="primary">LOC118277673</name>
    <name evidence="10" type="ORF">SFRICE_021883</name>
</gene>
<feature type="transmembrane region" description="Helical" evidence="8">
    <location>
        <begin position="7"/>
        <end position="30"/>
    </location>
</feature>
<evidence type="ECO:0000256" key="5">
    <source>
        <dbReference type="ARBA" id="ARBA00022692"/>
    </source>
</evidence>
<dbReference type="InterPro" id="IPR050549">
    <property type="entry name" value="MFS_Trehalose_Transporter"/>
</dbReference>
<dbReference type="Gene3D" id="1.20.1250.20">
    <property type="entry name" value="MFS general substrate transporter like domains"/>
    <property type="match status" value="1"/>
</dbReference>
<dbReference type="PANTHER" id="PTHR48021">
    <property type="match status" value="1"/>
</dbReference>
<dbReference type="InterPro" id="IPR036259">
    <property type="entry name" value="MFS_trans_sf"/>
</dbReference>
<dbReference type="PROSITE" id="PS50850">
    <property type="entry name" value="MFS"/>
    <property type="match status" value="1"/>
</dbReference>
<reference evidence="10" key="1">
    <citation type="submission" date="2016-07" db="EMBL/GenBank/DDBJ databases">
        <authorList>
            <person name="Bretaudeau A."/>
        </authorList>
    </citation>
    <scope>NUCLEOTIDE SEQUENCE</scope>
    <source>
        <strain evidence="10">Rice</strain>
        <tissue evidence="10">Whole body</tissue>
    </source>
</reference>
<dbReference type="GeneID" id="118277673"/>
<evidence type="ECO:0000256" key="7">
    <source>
        <dbReference type="ARBA" id="ARBA00023136"/>
    </source>
</evidence>
<dbReference type="GO" id="GO:0022857">
    <property type="term" value="F:transmembrane transporter activity"/>
    <property type="evidence" value="ECO:0007669"/>
    <property type="project" value="InterPro"/>
</dbReference>
<feature type="transmembrane region" description="Helical" evidence="8">
    <location>
        <begin position="79"/>
        <end position="95"/>
    </location>
</feature>
<evidence type="ECO:0000256" key="3">
    <source>
        <dbReference type="ARBA" id="ARBA00022475"/>
    </source>
</evidence>
<evidence type="ECO:0000259" key="9">
    <source>
        <dbReference type="PROSITE" id="PS50850"/>
    </source>
</evidence>
<dbReference type="Pfam" id="PF00083">
    <property type="entry name" value="Sugar_tr"/>
    <property type="match status" value="1"/>
</dbReference>
<evidence type="ECO:0000256" key="6">
    <source>
        <dbReference type="ARBA" id="ARBA00022989"/>
    </source>
</evidence>
<keyword evidence="11" id="KW-1185">Reference proteome</keyword>
<evidence type="ECO:0000313" key="10">
    <source>
        <dbReference type="EMBL" id="SOQ37676.1"/>
    </source>
</evidence>
<dbReference type="SUPFAM" id="SSF103473">
    <property type="entry name" value="MFS general substrate transporter"/>
    <property type="match status" value="1"/>
</dbReference>
<keyword evidence="6 8" id="KW-1133">Transmembrane helix</keyword>
<feature type="transmembrane region" description="Helical" evidence="8">
    <location>
        <begin position="360"/>
        <end position="384"/>
    </location>
</feature>
<reference evidence="12" key="2">
    <citation type="submission" date="2025-04" db="UniProtKB">
        <authorList>
            <consortium name="RefSeq"/>
        </authorList>
    </citation>
    <scope>IDENTIFICATION</scope>
    <source>
        <tissue evidence="12">Whole larval tissue</tissue>
    </source>
</reference>
<keyword evidence="2" id="KW-0813">Transport</keyword>
<evidence type="ECO:0000256" key="4">
    <source>
        <dbReference type="ARBA" id="ARBA00022597"/>
    </source>
</evidence>
<protein>
    <submittedName>
        <fullName evidence="12">Facilitated trehalose transporter Tret1-2 homolog</fullName>
    </submittedName>
    <submittedName>
        <fullName evidence="10">SFRICE_021883</fullName>
    </submittedName>
</protein>
<dbReference type="PANTHER" id="PTHR48021:SF33">
    <property type="entry name" value="AT22075P-RELATED"/>
    <property type="match status" value="1"/>
</dbReference>